<keyword evidence="2" id="KW-0378">Hydrolase</keyword>
<evidence type="ECO:0000313" key="6">
    <source>
        <dbReference type="EMBL" id="KAG7158107.1"/>
    </source>
</evidence>
<name>A0A8J5MP04_HOMAM</name>
<keyword evidence="4" id="KW-1133">Transmembrane helix</keyword>
<feature type="compositionally biased region" description="Basic and acidic residues" evidence="3">
    <location>
        <begin position="591"/>
        <end position="606"/>
    </location>
</feature>
<comment type="similarity">
    <text evidence="1">Belongs to the carbon-nitrogen hydrolase superfamily. BTD/VNN family.</text>
</comment>
<dbReference type="Pfam" id="PF06974">
    <property type="entry name" value="WS_DGAT_C"/>
    <property type="match status" value="1"/>
</dbReference>
<feature type="region of interest" description="Disordered" evidence="3">
    <location>
        <begin position="590"/>
        <end position="625"/>
    </location>
</feature>
<dbReference type="EMBL" id="JAHLQT010035645">
    <property type="protein sequence ID" value="KAG7158107.1"/>
    <property type="molecule type" value="Genomic_DNA"/>
</dbReference>
<accession>A0A8J5MP04</accession>
<feature type="transmembrane region" description="Helical" evidence="4">
    <location>
        <begin position="894"/>
        <end position="912"/>
    </location>
</feature>
<dbReference type="InterPro" id="IPR003010">
    <property type="entry name" value="C-N_Hydrolase"/>
</dbReference>
<feature type="transmembrane region" description="Helical" evidence="4">
    <location>
        <begin position="866"/>
        <end position="887"/>
    </location>
</feature>
<dbReference type="Proteomes" id="UP000747542">
    <property type="component" value="Unassembled WGS sequence"/>
</dbReference>
<evidence type="ECO:0000259" key="5">
    <source>
        <dbReference type="PROSITE" id="PS50263"/>
    </source>
</evidence>
<evidence type="ECO:0000256" key="3">
    <source>
        <dbReference type="SAM" id="MobiDB-lite"/>
    </source>
</evidence>
<proteinExistence type="inferred from homology"/>
<dbReference type="PANTHER" id="PTHR10609">
    <property type="entry name" value="BIOTINIDASE-RELATED"/>
    <property type="match status" value="1"/>
</dbReference>
<keyword evidence="4" id="KW-0472">Membrane</keyword>
<organism evidence="6 7">
    <name type="scientific">Homarus americanus</name>
    <name type="common">American lobster</name>
    <dbReference type="NCBI Taxonomy" id="6706"/>
    <lineage>
        <taxon>Eukaryota</taxon>
        <taxon>Metazoa</taxon>
        <taxon>Ecdysozoa</taxon>
        <taxon>Arthropoda</taxon>
        <taxon>Crustacea</taxon>
        <taxon>Multicrustacea</taxon>
        <taxon>Malacostraca</taxon>
        <taxon>Eumalacostraca</taxon>
        <taxon>Eucarida</taxon>
        <taxon>Decapoda</taxon>
        <taxon>Pleocyemata</taxon>
        <taxon>Astacidea</taxon>
        <taxon>Nephropoidea</taxon>
        <taxon>Nephropidae</taxon>
        <taxon>Homarus</taxon>
    </lineage>
</organism>
<comment type="caution">
    <text evidence="6">The sequence shown here is derived from an EMBL/GenBank/DDBJ whole genome shotgun (WGS) entry which is preliminary data.</text>
</comment>
<protein>
    <submittedName>
        <fullName evidence="6">Vanin-like protein 2-like</fullName>
    </submittedName>
</protein>
<dbReference type="InterPro" id="IPR043957">
    <property type="entry name" value="Vanin_C"/>
</dbReference>
<feature type="non-terminal residue" evidence="6">
    <location>
        <position position="1723"/>
    </location>
</feature>
<evidence type="ECO:0000256" key="4">
    <source>
        <dbReference type="SAM" id="Phobius"/>
    </source>
</evidence>
<reference evidence="6" key="1">
    <citation type="journal article" date="2021" name="Sci. Adv.">
        <title>The American lobster genome reveals insights on longevity, neural, and immune adaptations.</title>
        <authorList>
            <person name="Polinski J.M."/>
            <person name="Zimin A.V."/>
            <person name="Clark K.F."/>
            <person name="Kohn A.B."/>
            <person name="Sadowski N."/>
            <person name="Timp W."/>
            <person name="Ptitsyn A."/>
            <person name="Khanna P."/>
            <person name="Romanova D.Y."/>
            <person name="Williams P."/>
            <person name="Greenwood S.J."/>
            <person name="Moroz L.L."/>
            <person name="Walt D.R."/>
            <person name="Bodnar A.G."/>
        </authorList>
    </citation>
    <scope>NUCLEOTIDE SEQUENCE</scope>
    <source>
        <strain evidence="6">GMGI-L3</strain>
    </source>
</reference>
<dbReference type="InterPro" id="IPR040154">
    <property type="entry name" value="Biotinidase/VNN"/>
</dbReference>
<feature type="domain" description="CN hydrolase" evidence="5">
    <location>
        <begin position="251"/>
        <end position="623"/>
    </location>
</feature>
<dbReference type="PANTHER" id="PTHR10609:SF14">
    <property type="entry name" value="BIOTINIDASE"/>
    <property type="match status" value="1"/>
</dbReference>
<keyword evidence="4" id="KW-0812">Transmembrane</keyword>
<dbReference type="InterPro" id="IPR036526">
    <property type="entry name" value="C-N_Hydrolase_sf"/>
</dbReference>
<gene>
    <name evidence="6" type="ORF">Hamer_G020588</name>
</gene>
<feature type="region of interest" description="Disordered" evidence="3">
    <location>
        <begin position="364"/>
        <end position="387"/>
    </location>
</feature>
<dbReference type="Gene3D" id="3.60.110.10">
    <property type="entry name" value="Carbon-nitrogen hydrolase"/>
    <property type="match status" value="1"/>
</dbReference>
<keyword evidence="7" id="KW-1185">Reference proteome</keyword>
<evidence type="ECO:0000313" key="7">
    <source>
        <dbReference type="Proteomes" id="UP000747542"/>
    </source>
</evidence>
<sequence>VVRDERYLAVSLVGDRFNCPLERADDAPTTLWKALVSKTALTLSLRQTYGPLSSRKQPRMTSAASSREPHAFFHEPVSEGRDGRVSATLWGKELFGTLKIDHTESSSCDFVVITVSSRVRINLSPTLLTNSSVKSNAINSVININITIDTNNITITLSSSNTSRSMHRNNVYFCRLFLAAWFSMAALGDQQEAVLTDVVDDTALPVESVDNAAVPVECTEDAPVPMDGVEVVIVPLEGAGDAPSKVEPVEYIGAVLEYTPYSDWDAGGLAILKENARMYLDYAALAKIQEADIIVFPECGLTSINVTGGDFMSLTQVVPNPLDLAIPCDFQDITNYTQVMKTLSCGARELEMYLVVNLSEQEDCRNTTQPNPEPSHPHGYTHGREKDEVKRRIYEPLSQFKMTTENLAVSEGCLEESSDDPEGTDRSVGECPSSGYLFYNTQVVFDRSGAVVARYRKKHLYLESQYTPGTEEDTTAIFTTDFGVAFTLQVCFDIMYMDPAVNNVLERGVMDVAMSTAWIDELPFLTTPQIFNGWSTGLGVNLLVADYHDVTSGKLGSGIFRGVNSHTSDYIYDHQGGSSLLVGRVSTLGTRRAELPEDGRPRPREEEAPEGASEIHDDASRQRPPTATYYTHQTHFYTDETHKYSVGLEDPPNVSYPRDNEQNTEQTTISDDMYFMHEDLSLYNHYVLDRADANILFVKTLCHNDSLCCTVAYSYSDDDVEEGLYMLLAYSGVVKKGGGTYSMFTQVCAIVFCLSEDVMDCARIEGQNPRTSSYHTYELIGTFATPYVYPSVFTQKLTLINETVWTFNNTIVNETRNDCSIYLNDPVPDLLSLTMFGRWFERDPQESTRTAELTSELTAMSFWSGWWWWVVAVCQTVVGASIVVLLLPLVVPCLLLLWAWRCIALLLVMATHKRVVHVASGMEALFALDSESARAVISGVTVLRGKVKVATVRKLLAERITDVRDDRGCYRHPKFRQVLEKRCGVVVWMWEGNFHVDSHVRELRVNCRPRYFQDEDDIRKEMSARANLPFVRGQSRWEVLVAPVRRFGVPENCCKEWTHTAVIVRLHHALGDGRSMVGLIVSALVDPPLSDPRPSPVARPSRAGCIFRAARFLWSLCHLPWVVVRVLTRGDASVLHGSKLGGEKFLAWSPPLSLAALKHGRALAGVSVNDLLLAGLAAALNRYFKDEGVDVPPQVMAVLPVDVTAPGTPISLANRISLCTVPLPTCRMSRTSRLMTVHRRLNILKGSPDILVNYLALDLISNLLPTPLARRALSTHGVTMQIHLFGEPVDDIMFWIPNKSRTGLGVSMLSYCGIVRLGLNVDSALIPTMSLAQQLLDHTTIEVNNTLVELMPIKDTKPEELHCPLHCELQLIDNDSCSSEVSHVVTHSTDEYDNEPDRRVLSSDYSEMQYSSDTRIICDSFSSLGSNCDCASEDQHLLGGDLRKSKSQSLVKAGLESPNRFLNNFQHRFVQSDINLKFTDNDQIVTLQTLQLLEGMTDTNCTDHYTSRNITENETHCENEAFLPVHHTVLKMLMPVLMVSAIFTSSWGFKLLYKSLAIVDRIAKTQNISFILLMGSVLFLRVVNTEDKYLIFCYGKVLNISLILHLNHSKIPAQAGERESRERYDRKMVDQRGAERVWRAKINSEEDLWGTWDSSAFSVTLQNIPTHNAVLKEAQLSLLFLLQHPNSLQFWGSSVSPSVASTSLYYLAVPFNEVFFPSTFTST</sequence>
<evidence type="ECO:0000256" key="1">
    <source>
        <dbReference type="ARBA" id="ARBA00008225"/>
    </source>
</evidence>
<dbReference type="InterPro" id="IPR009721">
    <property type="entry name" value="O-acyltransferase_WSD1_C"/>
</dbReference>
<dbReference type="PROSITE" id="PS50263">
    <property type="entry name" value="CN_HYDROLASE"/>
    <property type="match status" value="1"/>
</dbReference>
<dbReference type="SUPFAM" id="SSF56317">
    <property type="entry name" value="Carbon-nitrogen hydrolase"/>
    <property type="match status" value="1"/>
</dbReference>
<dbReference type="Pfam" id="PF19018">
    <property type="entry name" value="Vanin_C"/>
    <property type="match status" value="1"/>
</dbReference>
<dbReference type="GO" id="GO:0016787">
    <property type="term" value="F:hydrolase activity"/>
    <property type="evidence" value="ECO:0007669"/>
    <property type="project" value="UniProtKB-KW"/>
</dbReference>
<dbReference type="Pfam" id="PF00795">
    <property type="entry name" value="CN_hydrolase"/>
    <property type="match status" value="1"/>
</dbReference>
<evidence type="ECO:0000256" key="2">
    <source>
        <dbReference type="ARBA" id="ARBA00022801"/>
    </source>
</evidence>